<dbReference type="Proteomes" id="UP000295252">
    <property type="component" value="Chromosome VI"/>
</dbReference>
<reference evidence="4" key="1">
    <citation type="journal article" date="2014" name="Science">
        <title>The coffee genome provides insight into the convergent evolution of caffeine biosynthesis.</title>
        <authorList>
            <person name="Denoeud F."/>
            <person name="Carretero-Paulet L."/>
            <person name="Dereeper A."/>
            <person name="Droc G."/>
            <person name="Guyot R."/>
            <person name="Pietrella M."/>
            <person name="Zheng C."/>
            <person name="Alberti A."/>
            <person name="Anthony F."/>
            <person name="Aprea G."/>
            <person name="Aury J.M."/>
            <person name="Bento P."/>
            <person name="Bernard M."/>
            <person name="Bocs S."/>
            <person name="Campa C."/>
            <person name="Cenci A."/>
            <person name="Combes M.C."/>
            <person name="Crouzillat D."/>
            <person name="Da Silva C."/>
            <person name="Daddiego L."/>
            <person name="De Bellis F."/>
            <person name="Dussert S."/>
            <person name="Garsmeur O."/>
            <person name="Gayraud T."/>
            <person name="Guignon V."/>
            <person name="Jahn K."/>
            <person name="Jamilloux V."/>
            <person name="Joet T."/>
            <person name="Labadie K."/>
            <person name="Lan T."/>
            <person name="Leclercq J."/>
            <person name="Lepelley M."/>
            <person name="Leroy T."/>
            <person name="Li L.T."/>
            <person name="Librado P."/>
            <person name="Lopez L."/>
            <person name="Munoz A."/>
            <person name="Noel B."/>
            <person name="Pallavicini A."/>
            <person name="Perrotta G."/>
            <person name="Poncet V."/>
            <person name="Pot D."/>
            <person name="Priyono X."/>
            <person name="Rigoreau M."/>
            <person name="Rouard M."/>
            <person name="Rozas J."/>
            <person name="Tranchant-Dubreuil C."/>
            <person name="VanBuren R."/>
            <person name="Zhang Q."/>
            <person name="Andrade A.C."/>
            <person name="Argout X."/>
            <person name="Bertrand B."/>
            <person name="de Kochko A."/>
            <person name="Graziosi G."/>
            <person name="Henry R.J."/>
            <person name="Jayarama X."/>
            <person name="Ming R."/>
            <person name="Nagai C."/>
            <person name="Rounsley S."/>
            <person name="Sankoff D."/>
            <person name="Giuliano G."/>
            <person name="Albert V.A."/>
            <person name="Wincker P."/>
            <person name="Lashermes P."/>
        </authorList>
    </citation>
    <scope>NUCLEOTIDE SEQUENCE [LARGE SCALE GENOMIC DNA]</scope>
    <source>
        <strain evidence="4">cv. DH200-94</strain>
    </source>
</reference>
<keyword evidence="2" id="KW-1133">Transmembrane helix</keyword>
<feature type="region of interest" description="Disordered" evidence="1">
    <location>
        <begin position="1"/>
        <end position="83"/>
    </location>
</feature>
<feature type="transmembrane region" description="Helical" evidence="2">
    <location>
        <begin position="96"/>
        <end position="123"/>
    </location>
</feature>
<dbReference type="AlphaFoldDB" id="A0A068VDW7"/>
<proteinExistence type="predicted"/>
<dbReference type="InParanoid" id="A0A068VDW7"/>
<evidence type="ECO:0000313" key="3">
    <source>
        <dbReference type="EMBL" id="CDP18936.1"/>
    </source>
</evidence>
<gene>
    <name evidence="3" type="ORF">GSCOC_T00003259001</name>
</gene>
<protein>
    <submittedName>
        <fullName evidence="3">Uncharacterized protein</fullName>
    </submittedName>
</protein>
<keyword evidence="2" id="KW-0812">Transmembrane</keyword>
<feature type="compositionally biased region" description="Basic and acidic residues" evidence="1">
    <location>
        <begin position="63"/>
        <end position="73"/>
    </location>
</feature>
<evidence type="ECO:0000256" key="1">
    <source>
        <dbReference type="SAM" id="MobiDB-lite"/>
    </source>
</evidence>
<feature type="compositionally biased region" description="Pro residues" evidence="1">
    <location>
        <begin position="49"/>
        <end position="58"/>
    </location>
</feature>
<evidence type="ECO:0000256" key="2">
    <source>
        <dbReference type="SAM" id="Phobius"/>
    </source>
</evidence>
<keyword evidence="2" id="KW-0472">Membrane</keyword>
<sequence>MDPLKPLISSSHLPSRTRRASPQTSSASSSPTSSWRMLHPSRLQHPKGVHPPPHPPPLWWHQETQEEDLHQAQEDQAQEEEGQACRPLVLQAGKSLLVLGGASGVGSFIIQVYATATVFLVVFLERKGNFLMQCSGGCEE</sequence>
<dbReference type="Gramene" id="CDP18936">
    <property type="protein sequence ID" value="CDP18936"/>
    <property type="gene ID" value="GSCOC_T00003259001"/>
</dbReference>
<keyword evidence="4" id="KW-1185">Reference proteome</keyword>
<evidence type="ECO:0000313" key="4">
    <source>
        <dbReference type="Proteomes" id="UP000295252"/>
    </source>
</evidence>
<dbReference type="EMBL" id="HG739392">
    <property type="protein sequence ID" value="CDP18936.1"/>
    <property type="molecule type" value="Genomic_DNA"/>
</dbReference>
<organism evidence="3 4">
    <name type="scientific">Coffea canephora</name>
    <name type="common">Robusta coffee</name>
    <dbReference type="NCBI Taxonomy" id="49390"/>
    <lineage>
        <taxon>Eukaryota</taxon>
        <taxon>Viridiplantae</taxon>
        <taxon>Streptophyta</taxon>
        <taxon>Embryophyta</taxon>
        <taxon>Tracheophyta</taxon>
        <taxon>Spermatophyta</taxon>
        <taxon>Magnoliopsida</taxon>
        <taxon>eudicotyledons</taxon>
        <taxon>Gunneridae</taxon>
        <taxon>Pentapetalae</taxon>
        <taxon>asterids</taxon>
        <taxon>lamiids</taxon>
        <taxon>Gentianales</taxon>
        <taxon>Rubiaceae</taxon>
        <taxon>Ixoroideae</taxon>
        <taxon>Gardenieae complex</taxon>
        <taxon>Bertiereae - Coffeeae clade</taxon>
        <taxon>Coffeeae</taxon>
        <taxon>Coffea</taxon>
    </lineage>
</organism>
<feature type="compositionally biased region" description="Low complexity" evidence="1">
    <location>
        <begin position="20"/>
        <end position="34"/>
    </location>
</feature>
<name>A0A068VDW7_COFCA</name>
<accession>A0A068VDW7</accession>